<keyword evidence="6" id="KW-1185">Reference proteome</keyword>
<comment type="caution">
    <text evidence="5">The sequence shown here is derived from an EMBL/GenBank/DDBJ whole genome shotgun (WGS) entry which is preliminary data.</text>
</comment>
<dbReference type="PANTHER" id="PTHR13430">
    <property type="match status" value="1"/>
</dbReference>
<proteinExistence type="inferred from homology"/>
<evidence type="ECO:0000256" key="3">
    <source>
        <dbReference type="RuleBase" id="RU361214"/>
    </source>
</evidence>
<gene>
    <name evidence="5" type="ORF">CVT24_011270</name>
</gene>
<feature type="domain" description="Autophagy-related protein 13 N-terminal" evidence="4">
    <location>
        <begin position="19"/>
        <end position="188"/>
    </location>
</feature>
<dbReference type="STRING" id="181874.A0A409VLQ3"/>
<comment type="similarity">
    <text evidence="1 3">Belongs to the ATG13 family. Fungi subfamily.</text>
</comment>
<dbReference type="GO" id="GO:0000407">
    <property type="term" value="C:phagophore assembly site"/>
    <property type="evidence" value="ECO:0007669"/>
    <property type="project" value="TreeGrafter"/>
</dbReference>
<protein>
    <recommendedName>
        <fullName evidence="3">Autophagy-related protein 13</fullName>
    </recommendedName>
</protein>
<dbReference type="InterPro" id="IPR018731">
    <property type="entry name" value="Atg13_N"/>
</dbReference>
<name>A0A409VLQ3_9AGAR</name>
<dbReference type="InParanoid" id="A0A409VLQ3"/>
<dbReference type="Gene3D" id="3.30.900.10">
    <property type="entry name" value="HORMA domain"/>
    <property type="match status" value="1"/>
</dbReference>
<evidence type="ECO:0000259" key="4">
    <source>
        <dbReference type="Pfam" id="PF10033"/>
    </source>
</evidence>
<dbReference type="GO" id="GO:1990316">
    <property type="term" value="C:Atg1/ULK1 kinase complex"/>
    <property type="evidence" value="ECO:0007669"/>
    <property type="project" value="InterPro"/>
</dbReference>
<dbReference type="InterPro" id="IPR040182">
    <property type="entry name" value="ATG13"/>
</dbReference>
<dbReference type="PANTHER" id="PTHR13430:SF4">
    <property type="entry name" value="AUTOPHAGY-RELATED PROTEIN 13"/>
    <property type="match status" value="1"/>
</dbReference>
<dbReference type="OrthoDB" id="70161at2759"/>
<dbReference type="Proteomes" id="UP000284842">
    <property type="component" value="Unassembled WGS sequence"/>
</dbReference>
<evidence type="ECO:0000313" key="5">
    <source>
        <dbReference type="EMBL" id="PPQ67199.1"/>
    </source>
</evidence>
<evidence type="ECO:0000256" key="2">
    <source>
        <dbReference type="ARBA" id="ARBA00023006"/>
    </source>
</evidence>
<accession>A0A409VLQ3</accession>
<dbReference type="GO" id="GO:0005829">
    <property type="term" value="C:cytosol"/>
    <property type="evidence" value="ECO:0007669"/>
    <property type="project" value="TreeGrafter"/>
</dbReference>
<dbReference type="GO" id="GO:0034727">
    <property type="term" value="P:piecemeal microautophagy of the nucleus"/>
    <property type="evidence" value="ECO:0007669"/>
    <property type="project" value="TreeGrafter"/>
</dbReference>
<keyword evidence="2 3" id="KW-0072">Autophagy</keyword>
<dbReference type="Pfam" id="PF10033">
    <property type="entry name" value="ATG13"/>
    <property type="match status" value="1"/>
</dbReference>
<dbReference type="InterPro" id="IPR036570">
    <property type="entry name" value="HORMA_dom_sf"/>
</dbReference>
<reference evidence="5 6" key="1">
    <citation type="journal article" date="2018" name="Evol. Lett.">
        <title>Horizontal gene cluster transfer increased hallucinogenic mushroom diversity.</title>
        <authorList>
            <person name="Reynolds H.T."/>
            <person name="Vijayakumar V."/>
            <person name="Gluck-Thaler E."/>
            <person name="Korotkin H.B."/>
            <person name="Matheny P.B."/>
            <person name="Slot J.C."/>
        </authorList>
    </citation>
    <scope>NUCLEOTIDE SEQUENCE [LARGE SCALE GENOMIC DNA]</scope>
    <source>
        <strain evidence="5 6">2629</strain>
    </source>
</reference>
<evidence type="ECO:0000256" key="1">
    <source>
        <dbReference type="ARBA" id="ARBA00005246"/>
    </source>
</evidence>
<sequence>MSNAIDPQEIARADTIAFHFYTKLFYVINQARATEGPNPNAKSDKWFNLESPDSELLPKEARDAFKSISSLIPSPGIEPFEVQVLLSVPVSNMVLVHTPPDSSRVTIEPKPRFVLLESWTLDFDPSDVYNSGIPAATTYKHGIVLFRSLFSLLRLLPTWKLYQRLRRKMGGINRNANFGIQLRVRSYSGKDDILSFGECNE</sequence>
<dbReference type="EMBL" id="NHTK01006027">
    <property type="protein sequence ID" value="PPQ67199.1"/>
    <property type="molecule type" value="Genomic_DNA"/>
</dbReference>
<organism evidence="5 6">
    <name type="scientific">Panaeolus cyanescens</name>
    <dbReference type="NCBI Taxonomy" id="181874"/>
    <lineage>
        <taxon>Eukaryota</taxon>
        <taxon>Fungi</taxon>
        <taxon>Dikarya</taxon>
        <taxon>Basidiomycota</taxon>
        <taxon>Agaricomycotina</taxon>
        <taxon>Agaricomycetes</taxon>
        <taxon>Agaricomycetidae</taxon>
        <taxon>Agaricales</taxon>
        <taxon>Agaricineae</taxon>
        <taxon>Galeropsidaceae</taxon>
        <taxon>Panaeolus</taxon>
    </lineage>
</organism>
<dbReference type="GO" id="GO:0034497">
    <property type="term" value="P:protein localization to phagophore assembly site"/>
    <property type="evidence" value="ECO:0007669"/>
    <property type="project" value="TreeGrafter"/>
</dbReference>
<evidence type="ECO:0000313" key="6">
    <source>
        <dbReference type="Proteomes" id="UP000284842"/>
    </source>
</evidence>
<dbReference type="GO" id="GO:0000423">
    <property type="term" value="P:mitophagy"/>
    <property type="evidence" value="ECO:0007669"/>
    <property type="project" value="TreeGrafter"/>
</dbReference>
<dbReference type="AlphaFoldDB" id="A0A409VLQ3"/>